<proteinExistence type="predicted"/>
<reference evidence="2" key="1">
    <citation type="submission" date="2017-02" db="EMBL/GenBank/DDBJ databases">
        <authorList>
            <person name="Varghese N."/>
            <person name="Submissions S."/>
        </authorList>
    </citation>
    <scope>NUCLEOTIDE SEQUENCE [LARGE SCALE GENOMIC DNA]</scope>
    <source>
        <strain evidence="2">DSM 24412</strain>
    </source>
</reference>
<evidence type="ECO:0000313" key="2">
    <source>
        <dbReference type="Proteomes" id="UP000191055"/>
    </source>
</evidence>
<sequence>MLRGITVTTKALSIYLPISAVKDNETCASANFTLPEFASGVNHIISIPLKIIILWRMSEYINLGISISKNSQ</sequence>
<accession>A0A1T5H779</accession>
<dbReference type="Proteomes" id="UP000191055">
    <property type="component" value="Unassembled WGS sequence"/>
</dbReference>
<protein>
    <submittedName>
        <fullName evidence="1">Uncharacterized protein</fullName>
    </submittedName>
</protein>
<dbReference type="KEGG" id="asx:CDL62_17735"/>
<name>A0A1T5H779_9BACT</name>
<organism evidence="1 2">
    <name type="scientific">Alkalitalea saponilacus</name>
    <dbReference type="NCBI Taxonomy" id="889453"/>
    <lineage>
        <taxon>Bacteria</taxon>
        <taxon>Pseudomonadati</taxon>
        <taxon>Bacteroidota</taxon>
        <taxon>Bacteroidia</taxon>
        <taxon>Marinilabiliales</taxon>
        <taxon>Marinilabiliaceae</taxon>
        <taxon>Alkalitalea</taxon>
    </lineage>
</organism>
<keyword evidence="2" id="KW-1185">Reference proteome</keyword>
<evidence type="ECO:0000313" key="1">
    <source>
        <dbReference type="EMBL" id="SKC16528.1"/>
    </source>
</evidence>
<gene>
    <name evidence="1" type="ORF">SAMN03080601_02112</name>
</gene>
<dbReference type="EMBL" id="FUYV01000012">
    <property type="protein sequence ID" value="SKC16528.1"/>
    <property type="molecule type" value="Genomic_DNA"/>
</dbReference>
<dbReference type="AlphaFoldDB" id="A0A1T5H779"/>